<feature type="transmembrane region" description="Helical" evidence="1">
    <location>
        <begin position="144"/>
        <end position="167"/>
    </location>
</feature>
<keyword evidence="1" id="KW-1133">Transmembrane helix</keyword>
<sequence length="176" mass="20334">MSNLLRNIIRLILFVLLQVFVLNKVPPLHQYIIPYIYFLFILWLPFSISRSGLLLLSFVTGICVDFFTKTPGLHAAACVLLGYIRPFLINLLMPQQGVEFNYREPSVSSLGFSQYATYVSVLTLFHHTWLFLIQSFQWGNMLYVLLKIIGSTVVSLLLIVIIEIIFIRKQKFLTNT</sequence>
<comment type="caution">
    <text evidence="2">The sequence shown here is derived from an EMBL/GenBank/DDBJ whole genome shotgun (WGS) entry which is preliminary data.</text>
</comment>
<keyword evidence="3" id="KW-1185">Reference proteome</keyword>
<proteinExistence type="predicted"/>
<evidence type="ECO:0000313" key="2">
    <source>
        <dbReference type="EMBL" id="RXK59376.1"/>
    </source>
</evidence>
<keyword evidence="1" id="KW-0472">Membrane</keyword>
<evidence type="ECO:0000256" key="1">
    <source>
        <dbReference type="SAM" id="Phobius"/>
    </source>
</evidence>
<name>A0A4Q1CHI6_9BACT</name>
<dbReference type="RefSeq" id="WP_129131679.1">
    <property type="nucleotide sequence ID" value="NZ_SDHW01000004.1"/>
</dbReference>
<keyword evidence="1" id="KW-0812">Transmembrane</keyword>
<accession>A0A4Q1CHI6</accession>
<dbReference type="OrthoDB" id="1132160at2"/>
<dbReference type="EMBL" id="SDHW01000004">
    <property type="protein sequence ID" value="RXK59376.1"/>
    <property type="molecule type" value="Genomic_DNA"/>
</dbReference>
<protein>
    <submittedName>
        <fullName evidence="2">Rod shape-determining protein MreD</fullName>
    </submittedName>
</protein>
<reference evidence="2 3" key="1">
    <citation type="submission" date="2019-01" db="EMBL/GenBank/DDBJ databases">
        <title>Lacibacter sp. strain TTM-7.</title>
        <authorList>
            <person name="Chen W.-M."/>
        </authorList>
    </citation>
    <scope>NUCLEOTIDE SEQUENCE [LARGE SCALE GENOMIC DNA]</scope>
    <source>
        <strain evidence="2 3">TTM-7</strain>
    </source>
</reference>
<dbReference type="AlphaFoldDB" id="A0A4Q1CHI6"/>
<organism evidence="2 3">
    <name type="scientific">Lacibacter luteus</name>
    <dbReference type="NCBI Taxonomy" id="2508719"/>
    <lineage>
        <taxon>Bacteria</taxon>
        <taxon>Pseudomonadati</taxon>
        <taxon>Bacteroidota</taxon>
        <taxon>Chitinophagia</taxon>
        <taxon>Chitinophagales</taxon>
        <taxon>Chitinophagaceae</taxon>
        <taxon>Lacibacter</taxon>
    </lineage>
</organism>
<evidence type="ECO:0000313" key="3">
    <source>
        <dbReference type="Proteomes" id="UP000290204"/>
    </source>
</evidence>
<feature type="transmembrane region" description="Helical" evidence="1">
    <location>
        <begin position="112"/>
        <end position="132"/>
    </location>
</feature>
<feature type="transmembrane region" description="Helical" evidence="1">
    <location>
        <begin position="73"/>
        <end position="92"/>
    </location>
</feature>
<dbReference type="Proteomes" id="UP000290204">
    <property type="component" value="Unassembled WGS sequence"/>
</dbReference>
<gene>
    <name evidence="2" type="ORF">ESA94_14680</name>
</gene>
<feature type="transmembrane region" description="Helical" evidence="1">
    <location>
        <begin position="40"/>
        <end position="66"/>
    </location>
</feature>